<feature type="domain" description="Protein kinase" evidence="4">
    <location>
        <begin position="148"/>
        <end position="383"/>
    </location>
</feature>
<evidence type="ECO:0000313" key="5">
    <source>
        <dbReference type="EMBL" id="MPC08330.1"/>
    </source>
</evidence>
<dbReference type="InterPro" id="IPR011009">
    <property type="entry name" value="Kinase-like_dom_sf"/>
</dbReference>
<dbReference type="Proteomes" id="UP000324222">
    <property type="component" value="Unassembled WGS sequence"/>
</dbReference>
<dbReference type="Pfam" id="PF07714">
    <property type="entry name" value="PK_Tyr_Ser-Thr"/>
    <property type="match status" value="2"/>
</dbReference>
<feature type="compositionally biased region" description="Low complexity" evidence="3">
    <location>
        <begin position="79"/>
        <end position="92"/>
    </location>
</feature>
<keyword evidence="5" id="KW-0418">Kinase</keyword>
<keyword evidence="5" id="KW-0808">Transferase</keyword>
<accession>A0A5B7CGB0</accession>
<comment type="caution">
    <text evidence="5">The sequence shown here is derived from an EMBL/GenBank/DDBJ whole genome shotgun (WGS) entry which is preliminary data.</text>
</comment>
<dbReference type="PROSITE" id="PS00107">
    <property type="entry name" value="PROTEIN_KINASE_ATP"/>
    <property type="match status" value="1"/>
</dbReference>
<sequence length="383" mass="41422">MAGPRRVEAKTSRLSTLSDPDLDPDHTVEERGVPATGDEDGENYENKDAGGGGGGGGGSGGGVSDNKIKVGGGGRKRNSPTTSAAAHASPASKAAVSLTLSKRDLLNQMVNQTKQHRQQIRCLETELERLRSGDALSRCELNATDVEWRPGNVVGEGSFSTVYKGAYCGIDVAVKELKFKLSQDDKNYFRSEAALLQQLHHPRVVLLMGVCTTTARPFMVLEYLSGGTLHSFVHSTDVIISVAVTELSYESRQIMETIEAGGRPPLPSGGVSPELKELITSCWAQNPSLRPSFEEILGALDTAAIPGSWRGVLQKADVAPLFLSDVAATRTIIEVVEESVELVRRNHHHQQQQRPSTAHQVLYERLEPSIRHAADHKGIEQHV</sequence>
<dbReference type="OrthoDB" id="4062651at2759"/>
<gene>
    <name evidence="5" type="ORF">E2C01_000914</name>
</gene>
<keyword evidence="2" id="KW-0175">Coiled coil</keyword>
<feature type="compositionally biased region" description="Basic and acidic residues" evidence="3">
    <location>
        <begin position="23"/>
        <end position="32"/>
    </location>
</feature>
<dbReference type="Gene3D" id="3.30.200.20">
    <property type="entry name" value="Phosphorylase Kinase, domain 1"/>
    <property type="match status" value="1"/>
</dbReference>
<evidence type="ECO:0000256" key="2">
    <source>
        <dbReference type="SAM" id="Coils"/>
    </source>
</evidence>
<feature type="binding site" evidence="1">
    <location>
        <position position="175"/>
    </location>
    <ligand>
        <name>ATP</name>
        <dbReference type="ChEBI" id="CHEBI:30616"/>
    </ligand>
</feature>
<evidence type="ECO:0000313" key="6">
    <source>
        <dbReference type="Proteomes" id="UP000324222"/>
    </source>
</evidence>
<dbReference type="InterPro" id="IPR051681">
    <property type="entry name" value="Ser/Thr_Kinases-Pseudokinases"/>
</dbReference>
<evidence type="ECO:0000259" key="4">
    <source>
        <dbReference type="PROSITE" id="PS50011"/>
    </source>
</evidence>
<keyword evidence="1" id="KW-0067">ATP-binding</keyword>
<dbReference type="InterPro" id="IPR017441">
    <property type="entry name" value="Protein_kinase_ATP_BS"/>
</dbReference>
<dbReference type="PANTHER" id="PTHR44329:SF261">
    <property type="entry name" value="ZINC FINGER CONTAINING PROTEIN KINASE-RELATED"/>
    <property type="match status" value="1"/>
</dbReference>
<reference evidence="5 6" key="1">
    <citation type="submission" date="2019-05" db="EMBL/GenBank/DDBJ databases">
        <title>Another draft genome of Portunus trituberculatus and its Hox gene families provides insights of decapod evolution.</title>
        <authorList>
            <person name="Jeong J.-H."/>
            <person name="Song I."/>
            <person name="Kim S."/>
            <person name="Choi T."/>
            <person name="Kim D."/>
            <person name="Ryu S."/>
            <person name="Kim W."/>
        </authorList>
    </citation>
    <scope>NUCLEOTIDE SEQUENCE [LARGE SCALE GENOMIC DNA]</scope>
    <source>
        <tissue evidence="5">Muscle</tissue>
    </source>
</reference>
<protein>
    <submittedName>
        <fullName evidence="5">Putative serine/threonine-protein kinase</fullName>
    </submittedName>
</protein>
<dbReference type="InterPro" id="IPR001245">
    <property type="entry name" value="Ser-Thr/Tyr_kinase_cat_dom"/>
</dbReference>
<dbReference type="EMBL" id="VSRR010000025">
    <property type="protein sequence ID" value="MPC08330.1"/>
    <property type="molecule type" value="Genomic_DNA"/>
</dbReference>
<evidence type="ECO:0000256" key="3">
    <source>
        <dbReference type="SAM" id="MobiDB-lite"/>
    </source>
</evidence>
<feature type="compositionally biased region" description="Basic and acidic residues" evidence="3">
    <location>
        <begin position="1"/>
        <end position="11"/>
    </location>
</feature>
<dbReference type="Gene3D" id="1.10.510.10">
    <property type="entry name" value="Transferase(Phosphotransferase) domain 1"/>
    <property type="match status" value="1"/>
</dbReference>
<dbReference type="AlphaFoldDB" id="A0A5B7CGB0"/>
<dbReference type="PROSITE" id="PS50011">
    <property type="entry name" value="PROTEIN_KINASE_DOM"/>
    <property type="match status" value="1"/>
</dbReference>
<feature type="compositionally biased region" description="Gly residues" evidence="3">
    <location>
        <begin position="49"/>
        <end position="63"/>
    </location>
</feature>
<keyword evidence="6" id="KW-1185">Reference proteome</keyword>
<dbReference type="SUPFAM" id="SSF56112">
    <property type="entry name" value="Protein kinase-like (PK-like)"/>
    <property type="match status" value="1"/>
</dbReference>
<proteinExistence type="predicted"/>
<name>A0A5B7CGB0_PORTR</name>
<feature type="region of interest" description="Disordered" evidence="3">
    <location>
        <begin position="1"/>
        <end position="92"/>
    </location>
</feature>
<dbReference type="GO" id="GO:0005524">
    <property type="term" value="F:ATP binding"/>
    <property type="evidence" value="ECO:0007669"/>
    <property type="project" value="UniProtKB-UniRule"/>
</dbReference>
<feature type="coiled-coil region" evidence="2">
    <location>
        <begin position="106"/>
        <end position="133"/>
    </location>
</feature>
<dbReference type="GO" id="GO:0004674">
    <property type="term" value="F:protein serine/threonine kinase activity"/>
    <property type="evidence" value="ECO:0007669"/>
    <property type="project" value="TreeGrafter"/>
</dbReference>
<evidence type="ECO:0000256" key="1">
    <source>
        <dbReference type="PROSITE-ProRule" id="PRU10141"/>
    </source>
</evidence>
<dbReference type="InterPro" id="IPR000719">
    <property type="entry name" value="Prot_kinase_dom"/>
</dbReference>
<dbReference type="PANTHER" id="PTHR44329">
    <property type="entry name" value="SERINE/THREONINE-PROTEIN KINASE TNNI3K-RELATED"/>
    <property type="match status" value="1"/>
</dbReference>
<organism evidence="5 6">
    <name type="scientific">Portunus trituberculatus</name>
    <name type="common">Swimming crab</name>
    <name type="synonym">Neptunus trituberculatus</name>
    <dbReference type="NCBI Taxonomy" id="210409"/>
    <lineage>
        <taxon>Eukaryota</taxon>
        <taxon>Metazoa</taxon>
        <taxon>Ecdysozoa</taxon>
        <taxon>Arthropoda</taxon>
        <taxon>Crustacea</taxon>
        <taxon>Multicrustacea</taxon>
        <taxon>Malacostraca</taxon>
        <taxon>Eumalacostraca</taxon>
        <taxon>Eucarida</taxon>
        <taxon>Decapoda</taxon>
        <taxon>Pleocyemata</taxon>
        <taxon>Brachyura</taxon>
        <taxon>Eubrachyura</taxon>
        <taxon>Portunoidea</taxon>
        <taxon>Portunidae</taxon>
        <taxon>Portuninae</taxon>
        <taxon>Portunus</taxon>
    </lineage>
</organism>
<keyword evidence="1" id="KW-0547">Nucleotide-binding</keyword>